<sequence length="925" mass="107017">MENKKEENNLFHYNVSAGIVTNSFENDFTYNYIPKLSNLKQLIGYLNSGLSILPFKLKDGKNHKLLENFDHTNLVFFDIDEGLSLEDAIKIFKNQCIAIYTTRNHKKPKDKTIKKNGEEEKVQVTADRFRVVCAVKEQLNISTLKLILKAAVSQFFHDTQCVDASKGYLTHRNSEIMTFNEDNRLDVKSLLENDSSNSHFKKYIKQLVTAHGEYSTPNALIEDLNIKYGMTLPFFPGSNKGAPNFFINSINSEIENGLISTKSYKSSTIKNGKNASIFEEGTSNGSRSKKKNYHKIRDLNFQYLLSNCMLLQAPKFTNHGELRHILLNLFRFEGGREKALELFKDRPHNERRKGNYYAELIKDIRSKNSPPSYCSNFCSYHTELGGTCNNSGNLITLENESRKRVILLNKDKKYQSIEDGRKKLKLLFEKIKCDNNNDITIIQAQTGLGKTSLIEGIKETEYQQIIVGPTYRQLESVNIGVLYPKSPLFLEKKIRCYTEMGISRLKLLKNPTFINSLNESEKQIARKYISDVEAAKNSKILKITHERFLTDPDIVNETKVISNIWIDEDIIESLLKINSIEIKDLKKYKSFIEEKINETDFWTPYSLQFIDQFLMDENSGEIKTVDKSLVYEIKERDSDLLDSLANTIANQNRWNSVELIDEESNPIQSDILSKHFSINIFKLFNAEYFLVIDKKIHFITKRKLPSNSSITILSASINEDEYRTLFGDRVKYYKIGNIKPRAELIQFNKWSFSKTSIALNSDRKDTLESLIEKSNITGFKLISFKSISEKYKSDVYFYATEGIREYAGKNIVIIGTPFPTIPYLKLRSKVLGFNTNTIRNFNEINNLEVIEFKDYKFQYKVLSSNPQIRKMQLMFTEKHLTQAIGRARIYEHNCKVILFSNFPISDFKQYNTNKVLEISESFINN</sequence>
<dbReference type="Proteomes" id="UP000012313">
    <property type="component" value="Unassembled WGS sequence"/>
</dbReference>
<dbReference type="RefSeq" id="WP_003005854.1">
    <property type="nucleotide sequence ID" value="NZ_AOHC02000041.1"/>
</dbReference>
<dbReference type="EMBL" id="AOHC02000041">
    <property type="protein sequence ID" value="EMY76730.1"/>
    <property type="molecule type" value="Genomic_DNA"/>
</dbReference>
<comment type="caution">
    <text evidence="1">The sequence shown here is derived from an EMBL/GenBank/DDBJ whole genome shotgun (WGS) entry which is preliminary data.</text>
</comment>
<proteinExistence type="predicted"/>
<dbReference type="STRING" id="1218598.LEP1GSC060_3448"/>
<keyword evidence="2" id="KW-1185">Reference proteome</keyword>
<reference evidence="1" key="1">
    <citation type="submission" date="2013-03" db="EMBL/GenBank/DDBJ databases">
        <authorList>
            <person name="Harkins D.M."/>
            <person name="Durkin A.S."/>
            <person name="Brinkac L.M."/>
            <person name="Haft D.H."/>
            <person name="Selengut J.D."/>
            <person name="Sanka R."/>
            <person name="DePew J."/>
            <person name="Purushe J."/>
            <person name="Hartskeerl R.A."/>
            <person name="Ahmed A."/>
            <person name="van der Linden H."/>
            <person name="Goris M.G.A."/>
            <person name="Vinetz J.M."/>
            <person name="Sutton G.G."/>
            <person name="Nierman W.C."/>
            <person name="Fouts D.E."/>
        </authorList>
    </citation>
    <scope>NUCLEOTIDE SEQUENCE [LARGE SCALE GENOMIC DNA]</scope>
    <source>
        <strain evidence="1">ICFT</strain>
    </source>
</reference>
<name>N1WCQ1_9LEPT</name>
<evidence type="ECO:0000313" key="2">
    <source>
        <dbReference type="Proteomes" id="UP000012313"/>
    </source>
</evidence>
<gene>
    <name evidence="1" type="ORF">LEP1GSC060_3448</name>
</gene>
<accession>N1WCQ1</accession>
<protein>
    <submittedName>
        <fullName evidence="1">Uncharacterized protein</fullName>
    </submittedName>
</protein>
<evidence type="ECO:0000313" key="1">
    <source>
        <dbReference type="EMBL" id="EMY76730.1"/>
    </source>
</evidence>
<dbReference type="AlphaFoldDB" id="N1WCQ1"/>
<organism evidence="1 2">
    <name type="scientific">Leptospira weilii serovar Ranarum str. ICFT</name>
    <dbReference type="NCBI Taxonomy" id="1218598"/>
    <lineage>
        <taxon>Bacteria</taxon>
        <taxon>Pseudomonadati</taxon>
        <taxon>Spirochaetota</taxon>
        <taxon>Spirochaetia</taxon>
        <taxon>Leptospirales</taxon>
        <taxon>Leptospiraceae</taxon>
        <taxon>Leptospira</taxon>
    </lineage>
</organism>